<reference evidence="1 2" key="1">
    <citation type="journal article" date="2010" name="Nature">
        <title>Perigord black truffle genome uncovers evolutionary origins and mechanisms of symbiosis.</title>
        <authorList>
            <person name="Martin F."/>
            <person name="Kohler A."/>
            <person name="Murat C."/>
            <person name="Balestrini R."/>
            <person name="Coutinho P.M."/>
            <person name="Jaillon O."/>
            <person name="Montanini B."/>
            <person name="Morin E."/>
            <person name="Noel B."/>
            <person name="Percudani R."/>
            <person name="Porcel B."/>
            <person name="Rubini A."/>
            <person name="Amicucci A."/>
            <person name="Amselem J."/>
            <person name="Anthouard V."/>
            <person name="Arcioni S."/>
            <person name="Artiguenave F."/>
            <person name="Aury J.M."/>
            <person name="Ballario P."/>
            <person name="Bolchi A."/>
            <person name="Brenna A."/>
            <person name="Brun A."/>
            <person name="Buee M."/>
            <person name="Cantarel B."/>
            <person name="Chevalier G."/>
            <person name="Couloux A."/>
            <person name="Da Silva C."/>
            <person name="Denoeud F."/>
            <person name="Duplessis S."/>
            <person name="Ghignone S."/>
            <person name="Hilselberger B."/>
            <person name="Iotti M."/>
            <person name="Marcais B."/>
            <person name="Mello A."/>
            <person name="Miranda M."/>
            <person name="Pacioni G."/>
            <person name="Quesneville H."/>
            <person name="Riccioni C."/>
            <person name="Ruotolo R."/>
            <person name="Splivallo R."/>
            <person name="Stocchi V."/>
            <person name="Tisserant E."/>
            <person name="Viscomi A.R."/>
            <person name="Zambonelli A."/>
            <person name="Zampieri E."/>
            <person name="Henrissat B."/>
            <person name="Lebrun M.H."/>
            <person name="Paolocci F."/>
            <person name="Bonfante P."/>
            <person name="Ottonello S."/>
            <person name="Wincker P."/>
        </authorList>
    </citation>
    <scope>NUCLEOTIDE SEQUENCE [LARGE SCALE GENOMIC DNA]</scope>
    <source>
        <strain evidence="1 2">Mel28</strain>
    </source>
</reference>
<gene>
    <name evidence="1" type="ORF">GSTUM_00008073001</name>
</gene>
<dbReference type="GeneID" id="9183727"/>
<proteinExistence type="predicted"/>
<dbReference type="KEGG" id="tml:GSTUM_00008073001"/>
<dbReference type="EMBL" id="FN430320">
    <property type="protein sequence ID" value="CAZ84073.1"/>
    <property type="molecule type" value="Genomic_DNA"/>
</dbReference>
<dbReference type="RefSeq" id="XP_002839882.1">
    <property type="nucleotide sequence ID" value="XM_002839836.1"/>
</dbReference>
<dbReference type="AlphaFoldDB" id="D5GHP3"/>
<sequence>MAVPCKLVECGNIVCLSCGTGLCIRISRGTPLFSWWINKLKALLYHTGIILAMSRWGSLSLSPFEDYSRCITYHRGFWHFCLHSESHAIPSKDASTLVY</sequence>
<evidence type="ECO:0000313" key="2">
    <source>
        <dbReference type="Proteomes" id="UP000006911"/>
    </source>
</evidence>
<keyword evidence="2" id="KW-1185">Reference proteome</keyword>
<evidence type="ECO:0000313" key="1">
    <source>
        <dbReference type="EMBL" id="CAZ84073.1"/>
    </source>
</evidence>
<dbReference type="InParanoid" id="D5GHP3"/>
<dbReference type="HOGENOM" id="CLU_2322054_0_0_1"/>
<protein>
    <submittedName>
        <fullName evidence="1">(Perigord truffle) hypothetical protein</fullName>
    </submittedName>
</protein>
<organism evidence="1 2">
    <name type="scientific">Tuber melanosporum (strain Mel28)</name>
    <name type="common">Perigord black truffle</name>
    <dbReference type="NCBI Taxonomy" id="656061"/>
    <lineage>
        <taxon>Eukaryota</taxon>
        <taxon>Fungi</taxon>
        <taxon>Dikarya</taxon>
        <taxon>Ascomycota</taxon>
        <taxon>Pezizomycotina</taxon>
        <taxon>Pezizomycetes</taxon>
        <taxon>Pezizales</taxon>
        <taxon>Tuberaceae</taxon>
        <taxon>Tuber</taxon>
    </lineage>
</organism>
<name>D5GHP3_TUBMM</name>
<accession>D5GHP3</accession>
<dbReference type="Proteomes" id="UP000006911">
    <property type="component" value="Unassembled WGS sequence"/>
</dbReference>